<comment type="caution">
    <text evidence="4">The sequence shown here is derived from an EMBL/GenBank/DDBJ whole genome shotgun (WGS) entry which is preliminary data.</text>
</comment>
<dbReference type="HOGENOM" id="CLU_073877_0_0_1"/>
<gene>
    <name evidence="4" type="ORF">EDEG_01187</name>
</gene>
<accession>J8ZY93</accession>
<dbReference type="SUPFAM" id="SSF57756">
    <property type="entry name" value="Retrovirus zinc finger-like domains"/>
    <property type="match status" value="1"/>
</dbReference>
<evidence type="ECO:0000313" key="4">
    <source>
        <dbReference type="EMBL" id="EJW04603.1"/>
    </source>
</evidence>
<keyword evidence="1" id="KW-0479">Metal-binding</keyword>
<keyword evidence="5" id="KW-1185">Reference proteome</keyword>
<evidence type="ECO:0000259" key="3">
    <source>
        <dbReference type="PROSITE" id="PS50158"/>
    </source>
</evidence>
<organism evidence="4 5">
    <name type="scientific">Edhazardia aedis (strain USNM 41457)</name>
    <name type="common">Microsporidian parasite</name>
    <dbReference type="NCBI Taxonomy" id="1003232"/>
    <lineage>
        <taxon>Eukaryota</taxon>
        <taxon>Fungi</taxon>
        <taxon>Fungi incertae sedis</taxon>
        <taxon>Microsporidia</taxon>
        <taxon>Edhazardia</taxon>
    </lineage>
</organism>
<feature type="region of interest" description="Disordered" evidence="2">
    <location>
        <begin position="1"/>
        <end position="33"/>
    </location>
</feature>
<dbReference type="Proteomes" id="UP000003163">
    <property type="component" value="Unassembled WGS sequence"/>
</dbReference>
<dbReference type="Gene3D" id="4.10.60.10">
    <property type="entry name" value="Zinc finger, CCHC-type"/>
    <property type="match status" value="1"/>
</dbReference>
<proteinExistence type="predicted"/>
<dbReference type="VEuPathDB" id="MicrosporidiaDB:EDEG_01187"/>
<dbReference type="GO" id="GO:0008270">
    <property type="term" value="F:zinc ion binding"/>
    <property type="evidence" value="ECO:0007669"/>
    <property type="project" value="UniProtKB-KW"/>
</dbReference>
<keyword evidence="1" id="KW-0863">Zinc-finger</keyword>
<evidence type="ECO:0000313" key="5">
    <source>
        <dbReference type="Proteomes" id="UP000003163"/>
    </source>
</evidence>
<dbReference type="InterPro" id="IPR001878">
    <property type="entry name" value="Znf_CCHC"/>
</dbReference>
<dbReference type="STRING" id="1003232.J8ZY93"/>
<reference evidence="5" key="2">
    <citation type="submission" date="2015-07" db="EMBL/GenBank/DDBJ databases">
        <title>Contrasting host-pathogen interactions and genome evolution in two generalist and specialist microsporidian pathogens of mosquitoes.</title>
        <authorList>
            <consortium name="The Broad Institute Genomics Platform"/>
            <consortium name="The Broad Institute Genome Sequencing Center for Infectious Disease"/>
            <person name="Cuomo C.A."/>
            <person name="Sanscrainte N.D."/>
            <person name="Goldberg J.M."/>
            <person name="Heiman D."/>
            <person name="Young S."/>
            <person name="Zeng Q."/>
            <person name="Becnel J.J."/>
            <person name="Birren B.W."/>
        </authorList>
    </citation>
    <scope>NUCLEOTIDE SEQUENCE [LARGE SCALE GENOMIC DNA]</scope>
    <source>
        <strain evidence="5">USNM 41457</strain>
    </source>
</reference>
<name>J8ZY93_EDHAE</name>
<dbReference type="EMBL" id="AFBI03000016">
    <property type="protein sequence ID" value="EJW04603.1"/>
    <property type="molecule type" value="Genomic_DNA"/>
</dbReference>
<reference evidence="4 5" key="1">
    <citation type="submission" date="2011-08" db="EMBL/GenBank/DDBJ databases">
        <authorList>
            <person name="Liu Z.J."/>
            <person name="Shi F.L."/>
            <person name="Lu J.Q."/>
            <person name="Li M."/>
            <person name="Wang Z.L."/>
        </authorList>
    </citation>
    <scope>NUCLEOTIDE SEQUENCE [LARGE SCALE GENOMIC DNA]</scope>
    <source>
        <strain evidence="4 5">USNM 41457</strain>
    </source>
</reference>
<dbReference type="InParanoid" id="J8ZY93"/>
<dbReference type="PROSITE" id="PS50158">
    <property type="entry name" value="ZF_CCHC"/>
    <property type="match status" value="1"/>
</dbReference>
<evidence type="ECO:0000256" key="2">
    <source>
        <dbReference type="SAM" id="MobiDB-lite"/>
    </source>
</evidence>
<dbReference type="AlphaFoldDB" id="J8ZY93"/>
<protein>
    <recommendedName>
        <fullName evidence="3">CCHC-type domain-containing protein</fullName>
    </recommendedName>
</protein>
<dbReference type="OrthoDB" id="2194586at2759"/>
<keyword evidence="1" id="KW-0862">Zinc</keyword>
<feature type="domain" description="CCHC-type" evidence="3">
    <location>
        <begin position="239"/>
        <end position="253"/>
    </location>
</feature>
<dbReference type="SMART" id="SM00343">
    <property type="entry name" value="ZnF_C2HC"/>
    <property type="match status" value="1"/>
</dbReference>
<dbReference type="InterPro" id="IPR036875">
    <property type="entry name" value="Znf_CCHC_sf"/>
</dbReference>
<dbReference type="GO" id="GO:0003676">
    <property type="term" value="F:nucleic acid binding"/>
    <property type="evidence" value="ECO:0007669"/>
    <property type="project" value="InterPro"/>
</dbReference>
<evidence type="ECO:0000256" key="1">
    <source>
        <dbReference type="PROSITE-ProRule" id="PRU00047"/>
    </source>
</evidence>
<sequence>MVYKKKQRINKISMARPSNTGYQNPEDEPISRIGDRQENPIKVGCDDQAYCYNRRNENLIFFKNQTEKNILVKFFMIEGEPEFTSLPLRRKMHKVAMCGDSNFQSWFYEKGITGELTDEWESFKKEVKNYCLGQNLSDLKRYYNEKWSNYVLRLQDWVDYRSIDQKEVLKTLRNEKAPRDLMLIFFTTNDNISEIVERIICWERYTKRTFSYDKTTNLNAGENKKAIRSNYKRDKSDIKCFRCFKKGHFANECTIKKDDQAINNIFEDTLDIDKREITLNGHKMTAIFDTGAAKNFIGFKTCDYLFDDELEKSKCLEKFTSADGRD</sequence>